<dbReference type="EMBL" id="QMFY01000004">
    <property type="protein sequence ID" value="RAW01243.1"/>
    <property type="molecule type" value="Genomic_DNA"/>
</dbReference>
<keyword evidence="2" id="KW-1185">Reference proteome</keyword>
<dbReference type="Proteomes" id="UP000251889">
    <property type="component" value="Unassembled WGS sequence"/>
</dbReference>
<accession>A0A364Y2V7</accession>
<proteinExistence type="predicted"/>
<dbReference type="AlphaFoldDB" id="A0A364Y2V7"/>
<comment type="caution">
    <text evidence="1">The sequence shown here is derived from an EMBL/GenBank/DDBJ whole genome shotgun (WGS) entry which is preliminary data.</text>
</comment>
<evidence type="ECO:0000313" key="2">
    <source>
        <dbReference type="Proteomes" id="UP000251889"/>
    </source>
</evidence>
<organism evidence="1 2">
    <name type="scientific">Pseudochryseolinea flava</name>
    <dbReference type="NCBI Taxonomy" id="2059302"/>
    <lineage>
        <taxon>Bacteria</taxon>
        <taxon>Pseudomonadati</taxon>
        <taxon>Bacteroidota</taxon>
        <taxon>Cytophagia</taxon>
        <taxon>Cytophagales</taxon>
        <taxon>Fulvivirgaceae</taxon>
        <taxon>Pseudochryseolinea</taxon>
    </lineage>
</organism>
<name>A0A364Y2V7_9BACT</name>
<sequence length="149" mass="17574">MAFRTKFILTSLLLIVISCDKKGTDETKHAVSMNQRTANYDSLIRGVTIKGDTNAYDELFYGLIELAPKERVDSILYYSRIMAERFNYPRAYYDHLDVLCEKNKIKFDRLYNLDLTSVDNQSRKTIVEWLNRMLSDKMITQEEFYSVKK</sequence>
<evidence type="ECO:0008006" key="3">
    <source>
        <dbReference type="Google" id="ProtNLM"/>
    </source>
</evidence>
<reference evidence="1 2" key="1">
    <citation type="submission" date="2018-06" db="EMBL/GenBank/DDBJ databases">
        <title>Chryseolinea flavus sp. nov., a member of the phylum Bacteroidetes isolated from soil.</title>
        <authorList>
            <person name="Li Y."/>
            <person name="Wang J."/>
        </authorList>
    </citation>
    <scope>NUCLEOTIDE SEQUENCE [LARGE SCALE GENOMIC DNA]</scope>
    <source>
        <strain evidence="1 2">SDU1-6</strain>
    </source>
</reference>
<gene>
    <name evidence="1" type="ORF">DQQ10_10040</name>
</gene>
<dbReference type="PROSITE" id="PS51257">
    <property type="entry name" value="PROKAR_LIPOPROTEIN"/>
    <property type="match status" value="1"/>
</dbReference>
<evidence type="ECO:0000313" key="1">
    <source>
        <dbReference type="EMBL" id="RAW01243.1"/>
    </source>
</evidence>
<protein>
    <recommendedName>
        <fullName evidence="3">DUF4296 domain-containing protein</fullName>
    </recommendedName>
</protein>